<feature type="region of interest" description="Disordered" evidence="1">
    <location>
        <begin position="116"/>
        <end position="138"/>
    </location>
</feature>
<sequence length="151" mass="16873">MLEIEQTECSPVHWADALRSPIYTPELQETGDYHVRIEKANALVILSKGDHDFIATGLPRQIIDPQSYPDDLISEINTVDLAMARVAPWRDIVVQLTEVIDDVLTGLSKRKDALEKKNPGCKYQQNSSNHPEVSSDASALQIERFVGYPAT</sequence>
<evidence type="ECO:0000313" key="2">
    <source>
        <dbReference type="EMBL" id="KAJ5183224.1"/>
    </source>
</evidence>
<keyword evidence="3" id="KW-1185">Reference proteome</keyword>
<dbReference type="OrthoDB" id="4365878at2759"/>
<feature type="compositionally biased region" description="Polar residues" evidence="1">
    <location>
        <begin position="123"/>
        <end position="138"/>
    </location>
</feature>
<reference evidence="2" key="2">
    <citation type="journal article" date="2023" name="IMA Fungus">
        <title>Comparative genomic study of the Penicillium genus elucidates a diverse pangenome and 15 lateral gene transfer events.</title>
        <authorList>
            <person name="Petersen C."/>
            <person name="Sorensen T."/>
            <person name="Nielsen M.R."/>
            <person name="Sondergaard T.E."/>
            <person name="Sorensen J.L."/>
            <person name="Fitzpatrick D.A."/>
            <person name="Frisvad J.C."/>
            <person name="Nielsen K.L."/>
        </authorList>
    </citation>
    <scope>NUCLEOTIDE SEQUENCE</scope>
    <source>
        <strain evidence="2">IBT 21917</strain>
    </source>
</reference>
<proteinExistence type="predicted"/>
<dbReference type="EMBL" id="JAPQKO010000001">
    <property type="protein sequence ID" value="KAJ5183224.1"/>
    <property type="molecule type" value="Genomic_DNA"/>
</dbReference>
<accession>A0A9W9IQA9</accession>
<protein>
    <submittedName>
        <fullName evidence="2">Uncharacterized protein</fullName>
    </submittedName>
</protein>
<reference evidence="2" key="1">
    <citation type="submission" date="2022-11" db="EMBL/GenBank/DDBJ databases">
        <authorList>
            <person name="Petersen C."/>
        </authorList>
    </citation>
    <scope>NUCLEOTIDE SEQUENCE</scope>
    <source>
        <strain evidence="2">IBT 21917</strain>
    </source>
</reference>
<comment type="caution">
    <text evidence="2">The sequence shown here is derived from an EMBL/GenBank/DDBJ whole genome shotgun (WGS) entry which is preliminary data.</text>
</comment>
<dbReference type="AlphaFoldDB" id="A0A9W9IQA9"/>
<dbReference type="Proteomes" id="UP001146351">
    <property type="component" value="Unassembled WGS sequence"/>
</dbReference>
<evidence type="ECO:0000256" key="1">
    <source>
        <dbReference type="SAM" id="MobiDB-lite"/>
    </source>
</evidence>
<organism evidence="2 3">
    <name type="scientific">Penicillium capsulatum</name>
    <dbReference type="NCBI Taxonomy" id="69766"/>
    <lineage>
        <taxon>Eukaryota</taxon>
        <taxon>Fungi</taxon>
        <taxon>Dikarya</taxon>
        <taxon>Ascomycota</taxon>
        <taxon>Pezizomycotina</taxon>
        <taxon>Eurotiomycetes</taxon>
        <taxon>Eurotiomycetidae</taxon>
        <taxon>Eurotiales</taxon>
        <taxon>Aspergillaceae</taxon>
        <taxon>Penicillium</taxon>
    </lineage>
</organism>
<gene>
    <name evidence="2" type="ORF">N7492_000840</name>
</gene>
<name>A0A9W9IQA9_9EURO</name>
<evidence type="ECO:0000313" key="3">
    <source>
        <dbReference type="Proteomes" id="UP001146351"/>
    </source>
</evidence>